<name>A0A8J6LEC5_TENMO</name>
<protein>
    <recommendedName>
        <fullName evidence="6">Choline/carnitine acyltransferase domain-containing protein</fullName>
    </recommendedName>
</protein>
<dbReference type="GO" id="GO:0005739">
    <property type="term" value="C:mitochondrion"/>
    <property type="evidence" value="ECO:0007669"/>
    <property type="project" value="TreeGrafter"/>
</dbReference>
<evidence type="ECO:0000256" key="5">
    <source>
        <dbReference type="RuleBase" id="RU003801"/>
    </source>
</evidence>
<comment type="caution">
    <text evidence="7">The sequence shown here is derived from an EMBL/GenBank/DDBJ whole genome shotgun (WGS) entry which is preliminary data.</text>
</comment>
<dbReference type="InterPro" id="IPR042231">
    <property type="entry name" value="Cho/carn_acyl_trans_2"/>
</dbReference>
<evidence type="ECO:0000313" key="8">
    <source>
        <dbReference type="Proteomes" id="UP000719412"/>
    </source>
</evidence>
<dbReference type="Gene3D" id="3.30.559.70">
    <property type="entry name" value="Choline/Carnitine o-acyltransferase, domain 2"/>
    <property type="match status" value="1"/>
</dbReference>
<dbReference type="AlphaFoldDB" id="A0A8J6LEC5"/>
<dbReference type="GO" id="GO:0006635">
    <property type="term" value="P:fatty acid beta-oxidation"/>
    <property type="evidence" value="ECO:0007669"/>
    <property type="project" value="TreeGrafter"/>
</dbReference>
<dbReference type="InterPro" id="IPR023213">
    <property type="entry name" value="CAT-like_dom_sf"/>
</dbReference>
<proteinExistence type="inferred from homology"/>
<reference evidence="7" key="2">
    <citation type="submission" date="2021-08" db="EMBL/GenBank/DDBJ databases">
        <authorList>
            <person name="Eriksson T."/>
        </authorList>
    </citation>
    <scope>NUCLEOTIDE SEQUENCE</scope>
    <source>
        <strain evidence="7">Stoneville</strain>
        <tissue evidence="7">Whole head</tissue>
    </source>
</reference>
<dbReference type="Proteomes" id="UP000719412">
    <property type="component" value="Unassembled WGS sequence"/>
</dbReference>
<feature type="active site" description="Proton acceptor" evidence="4">
    <location>
        <position position="160"/>
    </location>
</feature>
<reference evidence="7" key="1">
    <citation type="journal article" date="2020" name="J Insects Food Feed">
        <title>The yellow mealworm (Tenebrio molitor) genome: a resource for the emerging insects as food and feed industry.</title>
        <authorList>
            <person name="Eriksson T."/>
            <person name="Andere A."/>
            <person name="Kelstrup H."/>
            <person name="Emery V."/>
            <person name="Picard C."/>
        </authorList>
    </citation>
    <scope>NUCLEOTIDE SEQUENCE</scope>
    <source>
        <strain evidence="7">Stoneville</strain>
        <tissue evidence="7">Whole head</tissue>
    </source>
</reference>
<dbReference type="InterPro" id="IPR039551">
    <property type="entry name" value="Cho/carn_acyl_trans"/>
</dbReference>
<dbReference type="SUPFAM" id="SSF52777">
    <property type="entry name" value="CoA-dependent acyltransferases"/>
    <property type="match status" value="2"/>
</dbReference>
<keyword evidence="2 5" id="KW-0808">Transferase</keyword>
<dbReference type="PANTHER" id="PTHR22589:SF16">
    <property type="entry name" value="CARNITINE O-PALMITOYLTRANSFERASE 2, MITOCHONDRIAL"/>
    <property type="match status" value="1"/>
</dbReference>
<evidence type="ECO:0000256" key="4">
    <source>
        <dbReference type="PIRSR" id="PIRSR600542-1"/>
    </source>
</evidence>
<keyword evidence="8" id="KW-1185">Reference proteome</keyword>
<evidence type="ECO:0000259" key="6">
    <source>
        <dbReference type="Pfam" id="PF00755"/>
    </source>
</evidence>
<dbReference type="Pfam" id="PF00755">
    <property type="entry name" value="Carn_acyltransf"/>
    <property type="match status" value="1"/>
</dbReference>
<sequence>MSQYPNLFQSTRVPETDKDRLLQSPESRHITVQYKGHFYSFEVLTTNNDIVPASQIMENIKFILNDNIETNKFPIGVFTTLDRNKWATIRHNLAENGNETQLKIIDSALFNVCLDDNDVGNDPYDVTRQFLHGDGSNRWFDKSFSLIVAKDGVSAVNFEHAWGDGVAVLRYTQDIYNDAKDKPRIHPDTKLTEGTSPNVQRLDIQLNDHLKNCVQQAKTEYKAICDNLDVNYTIFEGIGKDTCKKNKVSPDAIMQLAFQVAYHKLNGTFVPTYESCSTAAFKHGRTEAIRPCTNATKAFTLAINSVNQPSVPQLKKMIQECSTIHNQLIKEAAMGQGFDRHLFALKSMGEKNGIKSNMFDDPEYAHMSYDVLSTSTLNSPAIFAGAFGPVVPDGFGMG</sequence>
<dbReference type="Gene3D" id="3.30.559.10">
    <property type="entry name" value="Chloramphenicol acetyltransferase-like domain"/>
    <property type="match status" value="1"/>
</dbReference>
<dbReference type="PROSITE" id="PS00440">
    <property type="entry name" value="ACYLTRANSF_C_2"/>
    <property type="match status" value="1"/>
</dbReference>
<evidence type="ECO:0000313" key="7">
    <source>
        <dbReference type="EMBL" id="KAH0818255.1"/>
    </source>
</evidence>
<feature type="domain" description="Choline/carnitine acyltransferase" evidence="6">
    <location>
        <begin position="1"/>
        <end position="397"/>
    </location>
</feature>
<comment type="similarity">
    <text evidence="1 5">Belongs to the carnitine/choline acetyltransferase family.</text>
</comment>
<keyword evidence="3 5" id="KW-0012">Acyltransferase</keyword>
<dbReference type="EMBL" id="JABDTM020018089">
    <property type="protein sequence ID" value="KAH0818255.1"/>
    <property type="molecule type" value="Genomic_DNA"/>
</dbReference>
<dbReference type="PANTHER" id="PTHR22589">
    <property type="entry name" value="CARNITINE O-ACYLTRANSFERASE"/>
    <property type="match status" value="1"/>
</dbReference>
<organism evidence="7 8">
    <name type="scientific">Tenebrio molitor</name>
    <name type="common">Yellow mealworm beetle</name>
    <dbReference type="NCBI Taxonomy" id="7067"/>
    <lineage>
        <taxon>Eukaryota</taxon>
        <taxon>Metazoa</taxon>
        <taxon>Ecdysozoa</taxon>
        <taxon>Arthropoda</taxon>
        <taxon>Hexapoda</taxon>
        <taxon>Insecta</taxon>
        <taxon>Pterygota</taxon>
        <taxon>Neoptera</taxon>
        <taxon>Endopterygota</taxon>
        <taxon>Coleoptera</taxon>
        <taxon>Polyphaga</taxon>
        <taxon>Cucujiformia</taxon>
        <taxon>Tenebrionidae</taxon>
        <taxon>Tenebrio</taxon>
    </lineage>
</organism>
<evidence type="ECO:0000256" key="2">
    <source>
        <dbReference type="ARBA" id="ARBA00022679"/>
    </source>
</evidence>
<accession>A0A8J6LEC5</accession>
<dbReference type="InterPro" id="IPR000542">
    <property type="entry name" value="Carn_acyl_trans"/>
</dbReference>
<dbReference type="GO" id="GO:0004095">
    <property type="term" value="F:carnitine O-palmitoyltransferase activity"/>
    <property type="evidence" value="ECO:0007669"/>
    <property type="project" value="TreeGrafter"/>
</dbReference>
<evidence type="ECO:0000256" key="3">
    <source>
        <dbReference type="ARBA" id="ARBA00023315"/>
    </source>
</evidence>
<evidence type="ECO:0000256" key="1">
    <source>
        <dbReference type="ARBA" id="ARBA00005232"/>
    </source>
</evidence>
<gene>
    <name evidence="7" type="ORF">GEV33_004538</name>
</gene>